<proteinExistence type="predicted"/>
<feature type="compositionally biased region" description="Low complexity" evidence="1">
    <location>
        <begin position="105"/>
        <end position="117"/>
    </location>
</feature>
<protein>
    <submittedName>
        <fullName evidence="2">Unannotated protein</fullName>
    </submittedName>
</protein>
<name>A0A6J7K202_9ZZZZ</name>
<feature type="region of interest" description="Disordered" evidence="1">
    <location>
        <begin position="21"/>
        <end position="117"/>
    </location>
</feature>
<sequence>MVRGATSRSWSLSISYESHSTNAAFGSHGMRRRVARSGTSRKSAHPLSALDAGSSSGTMSMSTAKTNVLAHTPDPSIASLTKDGTFSRLPMMRPAGSGAPHTTVSISPRSASSSSSS</sequence>
<evidence type="ECO:0000313" key="2">
    <source>
        <dbReference type="EMBL" id="CAB4949207.1"/>
    </source>
</evidence>
<reference evidence="2" key="1">
    <citation type="submission" date="2020-05" db="EMBL/GenBank/DDBJ databases">
        <authorList>
            <person name="Chiriac C."/>
            <person name="Salcher M."/>
            <person name="Ghai R."/>
            <person name="Kavagutti S V."/>
        </authorList>
    </citation>
    <scope>NUCLEOTIDE SEQUENCE</scope>
</reference>
<dbReference type="EMBL" id="CAFBNF010000150">
    <property type="protein sequence ID" value="CAB4949207.1"/>
    <property type="molecule type" value="Genomic_DNA"/>
</dbReference>
<dbReference type="AlphaFoldDB" id="A0A6J7K202"/>
<feature type="compositionally biased region" description="Low complexity" evidence="1">
    <location>
        <begin position="52"/>
        <end position="64"/>
    </location>
</feature>
<evidence type="ECO:0000256" key="1">
    <source>
        <dbReference type="SAM" id="MobiDB-lite"/>
    </source>
</evidence>
<accession>A0A6J7K202</accession>
<organism evidence="2">
    <name type="scientific">freshwater metagenome</name>
    <dbReference type="NCBI Taxonomy" id="449393"/>
    <lineage>
        <taxon>unclassified sequences</taxon>
        <taxon>metagenomes</taxon>
        <taxon>ecological metagenomes</taxon>
    </lineage>
</organism>
<gene>
    <name evidence="2" type="ORF">UFOPK3773_01305</name>
</gene>